<organism evidence="1 2">
    <name type="scientific">Psychroflexus gondwanensis ACAM 44</name>
    <dbReference type="NCBI Taxonomy" id="1189619"/>
    <lineage>
        <taxon>Bacteria</taxon>
        <taxon>Pseudomonadati</taxon>
        <taxon>Bacteroidota</taxon>
        <taxon>Flavobacteriia</taxon>
        <taxon>Flavobacteriales</taxon>
        <taxon>Flavobacteriaceae</taxon>
        <taxon>Psychroflexus</taxon>
    </lineage>
</organism>
<keyword evidence="2" id="KW-1185">Reference proteome</keyword>
<dbReference type="STRING" id="1189619.pgond44_12782"/>
<dbReference type="RefSeq" id="WP_003443293.1">
    <property type="nucleotide sequence ID" value="NZ_APLF01000017.1"/>
</dbReference>
<dbReference type="SUPFAM" id="SSF53335">
    <property type="entry name" value="S-adenosyl-L-methionine-dependent methyltransferases"/>
    <property type="match status" value="1"/>
</dbReference>
<protein>
    <submittedName>
        <fullName evidence="1">SAM-dependent O-methyltransferase, AdoMet MTases superfamily protein</fullName>
    </submittedName>
</protein>
<dbReference type="Pfam" id="PF13578">
    <property type="entry name" value="Methyltransf_24"/>
    <property type="match status" value="1"/>
</dbReference>
<proteinExistence type="predicted"/>
<gene>
    <name evidence="1" type="ORF">pgond44_12782</name>
</gene>
<dbReference type="PATRIC" id="fig|1189619.4.peg.2637"/>
<dbReference type="GO" id="GO:0032259">
    <property type="term" value="P:methylation"/>
    <property type="evidence" value="ECO:0007669"/>
    <property type="project" value="UniProtKB-KW"/>
</dbReference>
<dbReference type="InterPro" id="IPR029063">
    <property type="entry name" value="SAM-dependent_MTases_sf"/>
</dbReference>
<accession>N1WSK7</accession>
<evidence type="ECO:0000313" key="1">
    <source>
        <dbReference type="EMBL" id="EMY80212.1"/>
    </source>
</evidence>
<dbReference type="AlphaFoldDB" id="N1WSK7"/>
<reference evidence="1 2" key="1">
    <citation type="journal article" date="2014" name="Genome Biol. Evol.">
        <title>Extensive gene acquisition in the extremely psychrophilic bacterial species Psychroflexus torquis and the link to sea-ice ecosystem specialism.</title>
        <authorList>
            <person name="Feng S."/>
            <person name="Powell S.M."/>
            <person name="Wilson R."/>
            <person name="Bowman J.P."/>
        </authorList>
    </citation>
    <scope>NUCLEOTIDE SEQUENCE [LARGE SCALE GENOMIC DNA]</scope>
    <source>
        <strain evidence="1 2">ACAM 44</strain>
    </source>
</reference>
<evidence type="ECO:0000313" key="2">
    <source>
        <dbReference type="Proteomes" id="UP000012317"/>
    </source>
</evidence>
<dbReference type="GO" id="GO:0008168">
    <property type="term" value="F:methyltransferase activity"/>
    <property type="evidence" value="ECO:0007669"/>
    <property type="project" value="UniProtKB-KW"/>
</dbReference>
<dbReference type="eggNOG" id="COG4122">
    <property type="taxonomic scope" value="Bacteria"/>
</dbReference>
<sequence length="266" mass="30613">MWFKIKAYLKFLWHCKNQHGIHSPFVYKLITQCFYNKQDFKIYRIWSDVQKEILGSNAILEVKDFGAGSKVFDGNKRPVSKIAEHVSITKKRARLMIRLVDYLSVEKALELGTSIGLGSLSIAGNGKTSLTTVEACKETSAFANQLFKSKGIENISVISSTFSEYLEELGSPENIELRAPKEEFDLVFIDGHHDGKATLSYFERLLAHKHNDSLFIFDDIHWSPSMEVAWEQIKVHKDVKVTIDTFQWGLVFFRQEQVKQDFVIRI</sequence>
<dbReference type="Proteomes" id="UP000012317">
    <property type="component" value="Unassembled WGS sequence"/>
</dbReference>
<name>N1WSK7_9FLAO</name>
<keyword evidence="1" id="KW-0808">Transferase</keyword>
<dbReference type="EMBL" id="APLF01000017">
    <property type="protein sequence ID" value="EMY80212.1"/>
    <property type="molecule type" value="Genomic_DNA"/>
</dbReference>
<dbReference type="Gene3D" id="3.40.50.150">
    <property type="entry name" value="Vaccinia Virus protein VP39"/>
    <property type="match status" value="1"/>
</dbReference>
<keyword evidence="1" id="KW-0489">Methyltransferase</keyword>
<comment type="caution">
    <text evidence="1">The sequence shown here is derived from an EMBL/GenBank/DDBJ whole genome shotgun (WGS) entry which is preliminary data.</text>
</comment>